<organism evidence="1 2">
    <name type="scientific">Sorghum bicolor</name>
    <name type="common">Sorghum</name>
    <name type="synonym">Sorghum vulgare</name>
    <dbReference type="NCBI Taxonomy" id="4558"/>
    <lineage>
        <taxon>Eukaryota</taxon>
        <taxon>Viridiplantae</taxon>
        <taxon>Streptophyta</taxon>
        <taxon>Embryophyta</taxon>
        <taxon>Tracheophyta</taxon>
        <taxon>Spermatophyta</taxon>
        <taxon>Magnoliopsida</taxon>
        <taxon>Liliopsida</taxon>
        <taxon>Poales</taxon>
        <taxon>Poaceae</taxon>
        <taxon>PACMAD clade</taxon>
        <taxon>Panicoideae</taxon>
        <taxon>Andropogonodae</taxon>
        <taxon>Andropogoneae</taxon>
        <taxon>Sorghinae</taxon>
        <taxon>Sorghum</taxon>
    </lineage>
</organism>
<sequence>MEVLLAEIIGYVKLTWSANYRVDQHRRRLRQLVSKIRAVVGAAEGGAGAAVRDEAVSEWLTMLRTEAQRGQEVLDAAGRDAAVASSARRFLEGIKALFVCSDEVDRLTETVDMMELLAGPGGDLDMVVKVLRLDAARAAATEEAMDVEFCELNQALDTYMKH</sequence>
<proteinExistence type="predicted"/>
<name>A0A1W0VVU2_SORBI</name>
<dbReference type="Proteomes" id="UP000000768">
    <property type="component" value="Chromosome 3"/>
</dbReference>
<dbReference type="Gramene" id="OQU86257">
    <property type="protein sequence ID" value="OQU86257"/>
    <property type="gene ID" value="SORBI_3003G059450"/>
</dbReference>
<keyword evidence="2" id="KW-1185">Reference proteome</keyword>
<reference evidence="1 2" key="1">
    <citation type="journal article" date="2009" name="Nature">
        <title>The Sorghum bicolor genome and the diversification of grasses.</title>
        <authorList>
            <person name="Paterson A.H."/>
            <person name="Bowers J.E."/>
            <person name="Bruggmann R."/>
            <person name="Dubchak I."/>
            <person name="Grimwood J."/>
            <person name="Gundlach H."/>
            <person name="Haberer G."/>
            <person name="Hellsten U."/>
            <person name="Mitros T."/>
            <person name="Poliakov A."/>
            <person name="Schmutz J."/>
            <person name="Spannagl M."/>
            <person name="Tang H."/>
            <person name="Wang X."/>
            <person name="Wicker T."/>
            <person name="Bharti A.K."/>
            <person name="Chapman J."/>
            <person name="Feltus F.A."/>
            <person name="Gowik U."/>
            <person name="Grigoriev I.V."/>
            <person name="Lyons E."/>
            <person name="Maher C.A."/>
            <person name="Martis M."/>
            <person name="Narechania A."/>
            <person name="Otillar R.P."/>
            <person name="Penning B.W."/>
            <person name="Salamov A.A."/>
            <person name="Wang Y."/>
            <person name="Zhang L."/>
            <person name="Carpita N.C."/>
            <person name="Freeling M."/>
            <person name="Gingle A.R."/>
            <person name="Hash C.T."/>
            <person name="Keller B."/>
            <person name="Klein P."/>
            <person name="Kresovich S."/>
            <person name="McCann M.C."/>
            <person name="Ming R."/>
            <person name="Peterson D.G."/>
            <person name="Mehboob-ur-Rahman"/>
            <person name="Ware D."/>
            <person name="Westhoff P."/>
            <person name="Mayer K.F."/>
            <person name="Messing J."/>
            <person name="Rokhsar D.S."/>
        </authorList>
    </citation>
    <scope>NUCLEOTIDE SEQUENCE [LARGE SCALE GENOMIC DNA]</scope>
    <source>
        <strain evidence="2">cv. BTx623</strain>
    </source>
</reference>
<evidence type="ECO:0000313" key="2">
    <source>
        <dbReference type="Proteomes" id="UP000000768"/>
    </source>
</evidence>
<gene>
    <name evidence="1" type="ORF">SORBI_3003G059450</name>
</gene>
<protein>
    <recommendedName>
        <fullName evidence="3">Rx N-terminal domain-containing protein</fullName>
    </recommendedName>
</protein>
<reference evidence="2" key="2">
    <citation type="journal article" date="2018" name="Plant J.">
        <title>The Sorghum bicolor reference genome: improved assembly, gene annotations, a transcriptome atlas, and signatures of genome organization.</title>
        <authorList>
            <person name="McCormick R.F."/>
            <person name="Truong S.K."/>
            <person name="Sreedasyam A."/>
            <person name="Jenkins J."/>
            <person name="Shu S."/>
            <person name="Sims D."/>
            <person name="Kennedy M."/>
            <person name="Amirebrahimi M."/>
            <person name="Weers B.D."/>
            <person name="McKinley B."/>
            <person name="Mattison A."/>
            <person name="Morishige D.T."/>
            <person name="Grimwood J."/>
            <person name="Schmutz J."/>
            <person name="Mullet J.E."/>
        </authorList>
    </citation>
    <scope>NUCLEOTIDE SEQUENCE [LARGE SCALE GENOMIC DNA]</scope>
    <source>
        <strain evidence="2">cv. BTx623</strain>
    </source>
</reference>
<evidence type="ECO:0008006" key="3">
    <source>
        <dbReference type="Google" id="ProtNLM"/>
    </source>
</evidence>
<dbReference type="AlphaFoldDB" id="A0A1W0VVU2"/>
<evidence type="ECO:0000313" key="1">
    <source>
        <dbReference type="EMBL" id="OQU86257.1"/>
    </source>
</evidence>
<dbReference type="EMBL" id="CM000762">
    <property type="protein sequence ID" value="OQU86257.1"/>
    <property type="molecule type" value="Genomic_DNA"/>
</dbReference>
<dbReference type="InParanoid" id="A0A1W0VVU2"/>
<accession>A0A1W0VVU2</accession>